<dbReference type="AlphaFoldDB" id="M0QIM2"/>
<dbReference type="InterPro" id="IPR003870">
    <property type="entry name" value="DUF222"/>
</dbReference>
<evidence type="ECO:0000259" key="2">
    <source>
        <dbReference type="Pfam" id="PF02720"/>
    </source>
</evidence>
<dbReference type="STRING" id="1223545.GS4_07_00360"/>
<feature type="region of interest" description="Disordered" evidence="1">
    <location>
        <begin position="220"/>
        <end position="243"/>
    </location>
</feature>
<comment type="caution">
    <text evidence="3">The sequence shown here is derived from an EMBL/GenBank/DDBJ whole genome shotgun (WGS) entry which is preliminary data.</text>
</comment>
<proteinExistence type="predicted"/>
<protein>
    <recommendedName>
        <fullName evidence="2">DUF222 domain-containing protein</fullName>
    </recommendedName>
</protein>
<evidence type="ECO:0000313" key="4">
    <source>
        <dbReference type="Proteomes" id="UP000011666"/>
    </source>
</evidence>
<dbReference type="eggNOG" id="COG1403">
    <property type="taxonomic scope" value="Bacteria"/>
</dbReference>
<reference evidence="3 4" key="1">
    <citation type="submission" date="2013-01" db="EMBL/GenBank/DDBJ databases">
        <title>Whole genome shotgun sequence of Gordonia soli NBRC 108243.</title>
        <authorList>
            <person name="Isaki-Nakamura S."/>
            <person name="Hosoyama A."/>
            <person name="Tsuchikane K."/>
            <person name="Ando Y."/>
            <person name="Baba S."/>
            <person name="Ohji S."/>
            <person name="Hamada M."/>
            <person name="Tamura T."/>
            <person name="Yamazoe A."/>
            <person name="Yamazaki S."/>
            <person name="Fujita N."/>
        </authorList>
    </citation>
    <scope>NUCLEOTIDE SEQUENCE [LARGE SCALE GENOMIC DNA]</scope>
    <source>
        <strain evidence="3 4">NBRC 108243</strain>
    </source>
</reference>
<dbReference type="Proteomes" id="UP000011666">
    <property type="component" value="Unassembled WGS sequence"/>
</dbReference>
<dbReference type="Pfam" id="PF02720">
    <property type="entry name" value="DUF222"/>
    <property type="match status" value="1"/>
</dbReference>
<evidence type="ECO:0000256" key="1">
    <source>
        <dbReference type="SAM" id="MobiDB-lite"/>
    </source>
</evidence>
<gene>
    <name evidence="3" type="ORF">GS4_07_00360</name>
</gene>
<name>M0QIM2_9ACTN</name>
<dbReference type="EMBL" id="BANX01000007">
    <property type="protein sequence ID" value="GAC67287.1"/>
    <property type="molecule type" value="Genomic_DNA"/>
</dbReference>
<feature type="domain" description="DUF222" evidence="2">
    <location>
        <begin position="51"/>
        <end position="159"/>
    </location>
</feature>
<sequence length="316" mass="33824">MSAVVSPPGLAPVAAVSVAVSPSSDATLFDGAVVAELSDGELRTRVVGYAGQMAALTARYLELLAEFDRRRAWSGEGIVSCAQWLSWRVGLSLRTAHDHVRVAHALAELPMIAAAFAAGRLTYSKVRALTRVATPERDAELLNLAVNATAAQVERLVRSMRQVDRRSAERENGVVETGVGESSGRWRWDDDGTLSVTLRLNPLDGARFLAGAVRAEYERTRVDGDPEVPPNAPPQDEPVPPRRRDLWRHVPTDIAPAVIAMADTIHDLVDIPETAPGAEILIHTHDDAAAGAAPVIAAHLDDGPALADTDVEEARC</sequence>
<feature type="compositionally biased region" description="Pro residues" evidence="1">
    <location>
        <begin position="227"/>
        <end position="238"/>
    </location>
</feature>
<evidence type="ECO:0000313" key="3">
    <source>
        <dbReference type="EMBL" id="GAC67287.1"/>
    </source>
</evidence>
<keyword evidence="4" id="KW-1185">Reference proteome</keyword>
<accession>M0QIM2</accession>
<organism evidence="3 4">
    <name type="scientific">Gordonia soli NBRC 108243</name>
    <dbReference type="NCBI Taxonomy" id="1223545"/>
    <lineage>
        <taxon>Bacteria</taxon>
        <taxon>Bacillati</taxon>
        <taxon>Actinomycetota</taxon>
        <taxon>Actinomycetes</taxon>
        <taxon>Mycobacteriales</taxon>
        <taxon>Gordoniaceae</taxon>
        <taxon>Gordonia</taxon>
    </lineage>
</organism>